<gene>
    <name evidence="7" type="ORF">A7A09_006695</name>
</gene>
<dbReference type="FunFam" id="3.10.20.30:FF:000020">
    <property type="entry name" value="Xanthine dehydrogenase iron-sulfur subunit"/>
    <property type="match status" value="1"/>
</dbReference>
<dbReference type="PANTHER" id="PTHR44379">
    <property type="entry name" value="OXIDOREDUCTASE WITH IRON-SULFUR SUBUNIT"/>
    <property type="match status" value="1"/>
</dbReference>
<evidence type="ECO:0000256" key="5">
    <source>
        <dbReference type="ARBA" id="ARBA00023014"/>
    </source>
</evidence>
<evidence type="ECO:0000256" key="2">
    <source>
        <dbReference type="ARBA" id="ARBA00022723"/>
    </source>
</evidence>
<dbReference type="OrthoDB" id="9792018at2"/>
<organism evidence="7 8">
    <name type="scientific">Paracoccus methylarcula</name>
    <dbReference type="NCBI Taxonomy" id="72022"/>
    <lineage>
        <taxon>Bacteria</taxon>
        <taxon>Pseudomonadati</taxon>
        <taxon>Pseudomonadota</taxon>
        <taxon>Alphaproteobacteria</taxon>
        <taxon>Rhodobacterales</taxon>
        <taxon>Paracoccaceae</taxon>
        <taxon>Paracoccus</taxon>
    </lineage>
</organism>
<comment type="caution">
    <text evidence="7">The sequence shown here is derived from an EMBL/GenBank/DDBJ whole genome shotgun (WGS) entry which is preliminary data.</text>
</comment>
<dbReference type="InterPro" id="IPR006058">
    <property type="entry name" value="2Fe2S_fd_BS"/>
</dbReference>
<keyword evidence="5" id="KW-0411">Iron-sulfur</keyword>
<keyword evidence="3" id="KW-0560">Oxidoreductase</keyword>
<evidence type="ECO:0000313" key="8">
    <source>
        <dbReference type="Proteomes" id="UP000238137"/>
    </source>
</evidence>
<dbReference type="PROSITE" id="PS00197">
    <property type="entry name" value="2FE2S_FER_1"/>
    <property type="match status" value="1"/>
</dbReference>
<dbReference type="EMBL" id="PXNQ02000003">
    <property type="protein sequence ID" value="RNF35286.1"/>
    <property type="molecule type" value="Genomic_DNA"/>
</dbReference>
<dbReference type="CDD" id="cd00207">
    <property type="entry name" value="fer2"/>
    <property type="match status" value="1"/>
</dbReference>
<keyword evidence="4" id="KW-0408">Iron</keyword>
<reference evidence="7" key="1">
    <citation type="submission" date="2018-05" db="EMBL/GenBank/DDBJ databases">
        <title>Reclassification of Methylarcula marina and Methylarcula terricola as Paracoccus methylarcula sp.nov., comb.nov. and Paracoccus terricola comb.nov.</title>
        <authorList>
            <person name="Shmareva M.N."/>
            <person name="Doronina N.V."/>
            <person name="Vasilenko O.V."/>
            <person name="Tarlachkov S.V."/>
            <person name="Trotsenko Y.A."/>
        </authorList>
    </citation>
    <scope>NUCLEOTIDE SEQUENCE [LARGE SCALE GENOMIC DNA]</scope>
    <source>
        <strain evidence="7">VKM B-2159</strain>
    </source>
</reference>
<dbReference type="SUPFAM" id="SSF54292">
    <property type="entry name" value="2Fe-2S ferredoxin-like"/>
    <property type="match status" value="1"/>
</dbReference>
<dbReference type="PROSITE" id="PS51085">
    <property type="entry name" value="2FE2S_FER_2"/>
    <property type="match status" value="1"/>
</dbReference>
<dbReference type="Gene3D" id="3.10.20.30">
    <property type="match status" value="1"/>
</dbReference>
<keyword evidence="2" id="KW-0479">Metal-binding</keyword>
<dbReference type="SUPFAM" id="SSF47741">
    <property type="entry name" value="CO dehydrogenase ISP C-domain like"/>
    <property type="match status" value="1"/>
</dbReference>
<dbReference type="Gene3D" id="1.10.150.120">
    <property type="entry name" value="[2Fe-2S]-binding domain"/>
    <property type="match status" value="1"/>
</dbReference>
<evidence type="ECO:0000256" key="4">
    <source>
        <dbReference type="ARBA" id="ARBA00023004"/>
    </source>
</evidence>
<dbReference type="InterPro" id="IPR036884">
    <property type="entry name" value="2Fe-2S-bd_dom_sf"/>
</dbReference>
<dbReference type="FunFam" id="1.10.150.120:FF:000003">
    <property type="entry name" value="Carbon monoxide dehydrogenase, small subunit"/>
    <property type="match status" value="1"/>
</dbReference>
<dbReference type="InterPro" id="IPR001041">
    <property type="entry name" value="2Fe-2S_ferredoxin-type"/>
</dbReference>
<dbReference type="Proteomes" id="UP000238137">
    <property type="component" value="Unassembled WGS sequence"/>
</dbReference>
<feature type="domain" description="2Fe-2S ferredoxin-type" evidence="6">
    <location>
        <begin position="4"/>
        <end position="80"/>
    </location>
</feature>
<dbReference type="Pfam" id="PF00111">
    <property type="entry name" value="Fer2"/>
    <property type="match status" value="1"/>
</dbReference>
<dbReference type="GO" id="GO:0051537">
    <property type="term" value="F:2 iron, 2 sulfur cluster binding"/>
    <property type="evidence" value="ECO:0007669"/>
    <property type="project" value="UniProtKB-KW"/>
</dbReference>
<accession>A0A3R7LKU2</accession>
<dbReference type="InterPro" id="IPR012675">
    <property type="entry name" value="Beta-grasp_dom_sf"/>
</dbReference>
<evidence type="ECO:0000313" key="7">
    <source>
        <dbReference type="EMBL" id="RNF35286.1"/>
    </source>
</evidence>
<dbReference type="GO" id="GO:0046872">
    <property type="term" value="F:metal ion binding"/>
    <property type="evidence" value="ECO:0007669"/>
    <property type="project" value="UniProtKB-KW"/>
</dbReference>
<evidence type="ECO:0000256" key="1">
    <source>
        <dbReference type="ARBA" id="ARBA00022714"/>
    </source>
</evidence>
<dbReference type="GO" id="GO:0016491">
    <property type="term" value="F:oxidoreductase activity"/>
    <property type="evidence" value="ECO:0007669"/>
    <property type="project" value="UniProtKB-KW"/>
</dbReference>
<dbReference type="AlphaFoldDB" id="A0A3R7LKU2"/>
<dbReference type="InterPro" id="IPR036010">
    <property type="entry name" value="2Fe-2S_ferredoxin-like_sf"/>
</dbReference>
<keyword evidence="1" id="KW-0001">2Fe-2S</keyword>
<dbReference type="InterPro" id="IPR051452">
    <property type="entry name" value="Diverse_Oxidoreductases"/>
</dbReference>
<dbReference type="RefSeq" id="WP_106690635.1">
    <property type="nucleotide sequence ID" value="NZ_PXNQ02000003.1"/>
</dbReference>
<dbReference type="PANTHER" id="PTHR44379:SF5">
    <property type="entry name" value="OXIDOREDUCTASE WITH IRON-SULFUR SUBUNIT"/>
    <property type="match status" value="1"/>
</dbReference>
<keyword evidence="8" id="KW-1185">Reference proteome</keyword>
<dbReference type="Pfam" id="PF01799">
    <property type="entry name" value="Fer2_2"/>
    <property type="match status" value="1"/>
</dbReference>
<dbReference type="InterPro" id="IPR002888">
    <property type="entry name" value="2Fe-2S-bd"/>
</dbReference>
<evidence type="ECO:0000256" key="3">
    <source>
        <dbReference type="ARBA" id="ARBA00023002"/>
    </source>
</evidence>
<evidence type="ECO:0000259" key="6">
    <source>
        <dbReference type="PROSITE" id="PS51085"/>
    </source>
</evidence>
<name>A0A3R7LKU2_9RHOB</name>
<sequence length="175" mass="18500">MTKRVLEMTVNGEERSLAVASYRSLLDVLREEGGLTGTKKGCDVGDCGACTVIMDGKPVNACLVLAVEAQGAEITTVEGLQSSPDDLHPLQEAMMEHGASQCGFCTPGILIMAKCLLDRNPHPTDEEIRFGLSGNICRCTGYTKIFDAIRTAGKRMAAASTGDGTKAPDFSKAEA</sequence>
<proteinExistence type="predicted"/>
<protein>
    <submittedName>
        <fullName evidence="7">(2Fe-2S)-binding protein</fullName>
    </submittedName>
</protein>